<sequence length="91" mass="10010">MATDVQTGTITTQVPARLDRLPWSRFHRRVVIGWAALCFFLAGSGASAAYLTVSEIFPNAFRMLAAGSSTLVRRRWPHHARRVCTHAAAAT</sequence>
<evidence type="ECO:0000256" key="1">
    <source>
        <dbReference type="SAM" id="Phobius"/>
    </source>
</evidence>
<dbReference type="PATRIC" id="fig|1299334.3.peg.9929"/>
<gene>
    <name evidence="2" type="ORF">I553_0339</name>
</gene>
<reference evidence="2" key="1">
    <citation type="submission" date="2014-01" db="EMBL/GenBank/DDBJ databases">
        <authorList>
            <person name="Brown-Elliot B."/>
            <person name="Wallace R."/>
            <person name="Lenaerts A."/>
            <person name="Ordway D."/>
            <person name="DeGroote M.A."/>
            <person name="Parker T."/>
            <person name="Sizemore C."/>
            <person name="Tallon L.J."/>
            <person name="Sadzewicz L.K."/>
            <person name="Sengamalay N."/>
            <person name="Fraser C.M."/>
            <person name="Hine E."/>
            <person name="Shefchek K.A."/>
            <person name="Das S.P."/>
            <person name="Tettelin H."/>
        </authorList>
    </citation>
    <scope>NUCLEOTIDE SEQUENCE [LARGE SCALE GENOMIC DNA]</scope>
    <source>
        <strain evidence="2">4042</strain>
    </source>
</reference>
<dbReference type="AlphaFoldDB" id="X7YJI5"/>
<organism evidence="2">
    <name type="scientific">Mycobacterium xenopi 4042</name>
    <dbReference type="NCBI Taxonomy" id="1299334"/>
    <lineage>
        <taxon>Bacteria</taxon>
        <taxon>Bacillati</taxon>
        <taxon>Actinomycetota</taxon>
        <taxon>Actinomycetes</taxon>
        <taxon>Mycobacteriales</taxon>
        <taxon>Mycobacteriaceae</taxon>
        <taxon>Mycobacterium</taxon>
    </lineage>
</organism>
<protein>
    <submittedName>
        <fullName evidence="2">Major facilitator family transporter domain protein</fullName>
    </submittedName>
</protein>
<proteinExistence type="predicted"/>
<keyword evidence="1" id="KW-0472">Membrane</keyword>
<keyword evidence="1" id="KW-0812">Transmembrane</keyword>
<accession>X7YJI5</accession>
<dbReference type="EMBL" id="JAOB01000093">
    <property type="protein sequence ID" value="EUA06986.1"/>
    <property type="molecule type" value="Genomic_DNA"/>
</dbReference>
<evidence type="ECO:0000313" key="2">
    <source>
        <dbReference type="EMBL" id="EUA06986.1"/>
    </source>
</evidence>
<keyword evidence="1" id="KW-1133">Transmembrane helix</keyword>
<name>X7YJI5_MYCXE</name>
<comment type="caution">
    <text evidence="2">The sequence shown here is derived from an EMBL/GenBank/DDBJ whole genome shotgun (WGS) entry which is preliminary data.</text>
</comment>
<feature type="transmembrane region" description="Helical" evidence="1">
    <location>
        <begin position="31"/>
        <end position="53"/>
    </location>
</feature>